<evidence type="ECO:0000256" key="4">
    <source>
        <dbReference type="ARBA" id="ARBA00022695"/>
    </source>
</evidence>
<organism evidence="11 12">
    <name type="scientific">Candidatus Falkowbacteria bacterium GW2011_GWE1_38_31</name>
    <dbReference type="NCBI Taxonomy" id="1618638"/>
    <lineage>
        <taxon>Bacteria</taxon>
        <taxon>Candidatus Falkowiibacteriota</taxon>
    </lineage>
</organism>
<keyword evidence="5" id="KW-0235">DNA replication</keyword>
<dbReference type="InterPro" id="IPR008921">
    <property type="entry name" value="DNA_pol3_clamp-load_cplx_C"/>
</dbReference>
<dbReference type="GO" id="GO:0006261">
    <property type="term" value="P:DNA-templated DNA replication"/>
    <property type="evidence" value="ECO:0007669"/>
    <property type="project" value="TreeGrafter"/>
</dbReference>
<dbReference type="InterPro" id="IPR027417">
    <property type="entry name" value="P-loop_NTPase"/>
</dbReference>
<sequence length="333" mass="37709">MIIFLYGEDTFRSRSKLNELKNKYIADVDKNGQSIIVINGEKAGINEIIEAAAAPSLFVRKRLVIIENIFSNKALHAPVLDLFQKIGKREESADSKDDNIIIFFDEVSGEKMEKNKLFNFLLKQKFVQQFRPLSNTETAQWIKSETERRGGRISLRSANALAGLVGNDLWQISNDIDKLISYRKAQDQRLIEEQKIVEISGEDVAELVRGGFAENIFALTDAISQKNKALAIKLLEEELDNGMAEVYLVHMITRQFRILLQVKEAAGLGHSSRKIASELKLHPFVVQKSINQARSFSLDLLKSIFSYLIKLDRRLKTGQGDLRSDLALMIAKI</sequence>
<evidence type="ECO:0000256" key="3">
    <source>
        <dbReference type="ARBA" id="ARBA00022679"/>
    </source>
</evidence>
<evidence type="ECO:0000256" key="6">
    <source>
        <dbReference type="ARBA" id="ARBA00022932"/>
    </source>
</evidence>
<evidence type="ECO:0000256" key="1">
    <source>
        <dbReference type="ARBA" id="ARBA00012417"/>
    </source>
</evidence>
<protein>
    <recommendedName>
        <fullName evidence="2">DNA polymerase III subunit delta</fullName>
        <ecNumber evidence="1">2.7.7.7</ecNumber>
    </recommendedName>
</protein>
<dbReference type="InterPro" id="IPR048466">
    <property type="entry name" value="DNA_pol3_delta-like_C"/>
</dbReference>
<comment type="caution">
    <text evidence="11">The sequence shown here is derived from an EMBL/GenBank/DDBJ whole genome shotgun (WGS) entry which is preliminary data.</text>
</comment>
<dbReference type="PANTHER" id="PTHR34388:SF1">
    <property type="entry name" value="DNA POLYMERASE III SUBUNIT DELTA"/>
    <property type="match status" value="1"/>
</dbReference>
<feature type="domain" description="DNA polymerase III delta subunit-like C-terminal" evidence="10">
    <location>
        <begin position="214"/>
        <end position="332"/>
    </location>
</feature>
<dbReference type="EMBL" id="LBUU01000009">
    <property type="protein sequence ID" value="KKQ69808.1"/>
    <property type="molecule type" value="Genomic_DNA"/>
</dbReference>
<dbReference type="Pfam" id="PF21694">
    <property type="entry name" value="DNA_pol3_delta_C"/>
    <property type="match status" value="1"/>
</dbReference>
<dbReference type="InterPro" id="IPR005790">
    <property type="entry name" value="DNA_polIII_delta"/>
</dbReference>
<dbReference type="GO" id="GO:0003677">
    <property type="term" value="F:DNA binding"/>
    <property type="evidence" value="ECO:0007669"/>
    <property type="project" value="InterPro"/>
</dbReference>
<accession>A0A0G0JQF8</accession>
<comment type="catalytic activity">
    <reaction evidence="8">
        <text>DNA(n) + a 2'-deoxyribonucleoside 5'-triphosphate = DNA(n+1) + diphosphate</text>
        <dbReference type="Rhea" id="RHEA:22508"/>
        <dbReference type="Rhea" id="RHEA-COMP:17339"/>
        <dbReference type="Rhea" id="RHEA-COMP:17340"/>
        <dbReference type="ChEBI" id="CHEBI:33019"/>
        <dbReference type="ChEBI" id="CHEBI:61560"/>
        <dbReference type="ChEBI" id="CHEBI:173112"/>
        <dbReference type="EC" id="2.7.7.7"/>
    </reaction>
</comment>
<dbReference type="NCBIfam" id="TIGR01128">
    <property type="entry name" value="holA"/>
    <property type="match status" value="1"/>
</dbReference>
<feature type="domain" description="DNA polymerase III delta N-terminal" evidence="9">
    <location>
        <begin position="4"/>
        <end position="125"/>
    </location>
</feature>
<evidence type="ECO:0000313" key="12">
    <source>
        <dbReference type="Proteomes" id="UP000034022"/>
    </source>
</evidence>
<keyword evidence="4" id="KW-0548">Nucleotidyltransferase</keyword>
<proteinExistence type="inferred from homology"/>
<dbReference type="AlphaFoldDB" id="A0A0G0JQF8"/>
<evidence type="ECO:0000313" key="11">
    <source>
        <dbReference type="EMBL" id="KKQ69808.1"/>
    </source>
</evidence>
<evidence type="ECO:0000259" key="10">
    <source>
        <dbReference type="Pfam" id="PF21694"/>
    </source>
</evidence>
<dbReference type="GO" id="GO:0003887">
    <property type="term" value="F:DNA-directed DNA polymerase activity"/>
    <property type="evidence" value="ECO:0007669"/>
    <property type="project" value="UniProtKB-KW"/>
</dbReference>
<evidence type="ECO:0000259" key="9">
    <source>
        <dbReference type="Pfam" id="PF06144"/>
    </source>
</evidence>
<dbReference type="Proteomes" id="UP000034022">
    <property type="component" value="Unassembled WGS sequence"/>
</dbReference>
<evidence type="ECO:0000256" key="5">
    <source>
        <dbReference type="ARBA" id="ARBA00022705"/>
    </source>
</evidence>
<dbReference type="Gene3D" id="3.40.50.300">
    <property type="entry name" value="P-loop containing nucleotide triphosphate hydrolases"/>
    <property type="match status" value="1"/>
</dbReference>
<keyword evidence="3" id="KW-0808">Transferase</keyword>
<evidence type="ECO:0000256" key="2">
    <source>
        <dbReference type="ARBA" id="ARBA00017703"/>
    </source>
</evidence>
<dbReference type="InterPro" id="IPR010372">
    <property type="entry name" value="DNA_pol3_delta_N"/>
</dbReference>
<dbReference type="Gene3D" id="1.20.272.10">
    <property type="match status" value="1"/>
</dbReference>
<evidence type="ECO:0000256" key="7">
    <source>
        <dbReference type="ARBA" id="ARBA00034754"/>
    </source>
</evidence>
<comment type="similarity">
    <text evidence="7">Belongs to the DNA polymerase HolA subunit family.</text>
</comment>
<name>A0A0G0JQF8_9BACT</name>
<gene>
    <name evidence="11" type="ORF">US91_C0009G0011</name>
</gene>
<evidence type="ECO:0000256" key="8">
    <source>
        <dbReference type="ARBA" id="ARBA00049244"/>
    </source>
</evidence>
<dbReference type="EC" id="2.7.7.7" evidence="1"/>
<keyword evidence="6" id="KW-0239">DNA-directed DNA polymerase</keyword>
<dbReference type="Gene3D" id="1.10.8.60">
    <property type="match status" value="1"/>
</dbReference>
<dbReference type="Pfam" id="PF06144">
    <property type="entry name" value="DNA_pol3_delta"/>
    <property type="match status" value="1"/>
</dbReference>
<dbReference type="GO" id="GO:0009360">
    <property type="term" value="C:DNA polymerase III complex"/>
    <property type="evidence" value="ECO:0007669"/>
    <property type="project" value="InterPro"/>
</dbReference>
<dbReference type="PANTHER" id="PTHR34388">
    <property type="entry name" value="DNA POLYMERASE III SUBUNIT DELTA"/>
    <property type="match status" value="1"/>
</dbReference>
<dbReference type="SUPFAM" id="SSF52540">
    <property type="entry name" value="P-loop containing nucleoside triphosphate hydrolases"/>
    <property type="match status" value="1"/>
</dbReference>
<dbReference type="SUPFAM" id="SSF48019">
    <property type="entry name" value="post-AAA+ oligomerization domain-like"/>
    <property type="match status" value="1"/>
</dbReference>
<reference evidence="11 12" key="1">
    <citation type="journal article" date="2015" name="Nature">
        <title>rRNA introns, odd ribosomes, and small enigmatic genomes across a large radiation of phyla.</title>
        <authorList>
            <person name="Brown C.T."/>
            <person name="Hug L.A."/>
            <person name="Thomas B.C."/>
            <person name="Sharon I."/>
            <person name="Castelle C.J."/>
            <person name="Singh A."/>
            <person name="Wilkins M.J."/>
            <person name="Williams K.H."/>
            <person name="Banfield J.F."/>
        </authorList>
    </citation>
    <scope>NUCLEOTIDE SEQUENCE [LARGE SCALE GENOMIC DNA]</scope>
</reference>